<organism evidence="2 3">
    <name type="scientific">Virgibacillus indicus</name>
    <dbReference type="NCBI Taxonomy" id="2024554"/>
    <lineage>
        <taxon>Bacteria</taxon>
        <taxon>Bacillati</taxon>
        <taxon>Bacillota</taxon>
        <taxon>Bacilli</taxon>
        <taxon>Bacillales</taxon>
        <taxon>Bacillaceae</taxon>
        <taxon>Virgibacillus</taxon>
    </lineage>
</organism>
<evidence type="ECO:0000313" key="2">
    <source>
        <dbReference type="EMBL" id="OZU89640.1"/>
    </source>
</evidence>
<name>A0A265NC64_9BACI</name>
<comment type="caution">
    <text evidence="2">The sequence shown here is derived from an EMBL/GenBank/DDBJ whole genome shotgun (WGS) entry which is preliminary data.</text>
</comment>
<sequence>MERKAMTVKEMAVYLGVHTDTVYEMVRLNEVPHYKIRRKIFFSQVIVEAWIREQELKNYYDDTLNFSDVEK</sequence>
<dbReference type="EMBL" id="NPMS01000001">
    <property type="protein sequence ID" value="OZU89640.1"/>
    <property type="molecule type" value="Genomic_DNA"/>
</dbReference>
<dbReference type="NCBIfam" id="TIGR01764">
    <property type="entry name" value="excise"/>
    <property type="match status" value="1"/>
</dbReference>
<keyword evidence="3" id="KW-1185">Reference proteome</keyword>
<dbReference type="Proteomes" id="UP000216498">
    <property type="component" value="Unassembled WGS sequence"/>
</dbReference>
<dbReference type="InterPro" id="IPR041657">
    <property type="entry name" value="HTH_17"/>
</dbReference>
<reference evidence="2 3" key="1">
    <citation type="submission" date="2017-08" db="EMBL/GenBank/DDBJ databases">
        <title>Virgibacillus indicus sp. nov. and Virgibacillus profoundi sp. nov, two moderately halophilic bacteria isolated from marine sediment by using the Microfluidic Streak Plate.</title>
        <authorList>
            <person name="Xu B."/>
            <person name="Hu B."/>
            <person name="Wang J."/>
            <person name="Zhu Y."/>
            <person name="Huang L."/>
            <person name="Du W."/>
            <person name="Huang Y."/>
        </authorList>
    </citation>
    <scope>NUCLEOTIDE SEQUENCE [LARGE SCALE GENOMIC DNA]</scope>
    <source>
        <strain evidence="2 3">IO3-P2-C2</strain>
    </source>
</reference>
<dbReference type="InterPro" id="IPR009061">
    <property type="entry name" value="DNA-bd_dom_put_sf"/>
</dbReference>
<evidence type="ECO:0000259" key="1">
    <source>
        <dbReference type="Pfam" id="PF12728"/>
    </source>
</evidence>
<dbReference type="SUPFAM" id="SSF46955">
    <property type="entry name" value="Putative DNA-binding domain"/>
    <property type="match status" value="1"/>
</dbReference>
<evidence type="ECO:0000313" key="3">
    <source>
        <dbReference type="Proteomes" id="UP000216498"/>
    </source>
</evidence>
<dbReference type="OrthoDB" id="515428at2"/>
<dbReference type="InterPro" id="IPR010093">
    <property type="entry name" value="SinI_DNA-bd"/>
</dbReference>
<dbReference type="RefSeq" id="WP_094883241.1">
    <property type="nucleotide sequence ID" value="NZ_NPMS01000001.1"/>
</dbReference>
<gene>
    <name evidence="2" type="ORF">CIL03_00415</name>
</gene>
<accession>A0A265NC64</accession>
<protein>
    <submittedName>
        <fullName evidence="2">DNA-binding protein</fullName>
    </submittedName>
</protein>
<dbReference type="Pfam" id="PF12728">
    <property type="entry name" value="HTH_17"/>
    <property type="match status" value="1"/>
</dbReference>
<proteinExistence type="predicted"/>
<dbReference type="GO" id="GO:0003677">
    <property type="term" value="F:DNA binding"/>
    <property type="evidence" value="ECO:0007669"/>
    <property type="project" value="UniProtKB-KW"/>
</dbReference>
<keyword evidence="2" id="KW-0238">DNA-binding</keyword>
<feature type="domain" description="Helix-turn-helix" evidence="1">
    <location>
        <begin position="6"/>
        <end position="54"/>
    </location>
</feature>
<dbReference type="AlphaFoldDB" id="A0A265NC64"/>